<protein>
    <submittedName>
        <fullName evidence="2">Uncharacterized protein</fullName>
    </submittedName>
</protein>
<gene>
    <name evidence="2" type="ORF">URODEC1_LOCUS34616</name>
</gene>
<dbReference type="SUPFAM" id="SSF54001">
    <property type="entry name" value="Cysteine proteinases"/>
    <property type="match status" value="1"/>
</dbReference>
<reference evidence="3" key="1">
    <citation type="submission" date="2024-06" db="EMBL/GenBank/DDBJ databases">
        <authorList>
            <person name="Ryan C."/>
        </authorList>
    </citation>
    <scope>NUCLEOTIDE SEQUENCE [LARGE SCALE GENOMIC DNA]</scope>
</reference>
<accession>A0ABC8YIM4</accession>
<dbReference type="EMBL" id="OZ075126">
    <property type="protein sequence ID" value="CAL4944144.1"/>
    <property type="molecule type" value="Genomic_DNA"/>
</dbReference>
<evidence type="ECO:0000313" key="3">
    <source>
        <dbReference type="Proteomes" id="UP001497457"/>
    </source>
</evidence>
<keyword evidence="3" id="KW-1185">Reference proteome</keyword>
<evidence type="ECO:0000256" key="1">
    <source>
        <dbReference type="SAM" id="MobiDB-lite"/>
    </source>
</evidence>
<sequence length="383" mass="42753">MSSGKGKRKREGEGFPLQGDQDPEKELMKRAMSSPRIQIVPGLWRRIVRRRRSKNDAKPWTCTCRYVNKPTQHLFFDLPRFKCGRKGCKEIIPDDYEFEFSLADIEANGVCPLGAVKEQVGPHCIAFSAAMNAEVTSRITKILLGEDIEGAEPEILMQDLLKKIKLKKQLPRSVDINRYDNMLAQDIWKVVEILEKDGVETLEKDGVETVACSQKHQKVCKISGKAQIPLDFAIICKEIAGGSPLLTSIRTGKGFDDLKHNEIYKPPKKSRIVQGKSEGLHAIALFGGGMRKGRKTHYEFVNTHGEVFCPLSNLERKDGITGGFGKVVSDGILKGPVKFLRDGKGILRDSNLNDPLKPGERTYAESSLLKDVSRGQLVDSDYS</sequence>
<organism evidence="2 3">
    <name type="scientific">Urochloa decumbens</name>
    <dbReference type="NCBI Taxonomy" id="240449"/>
    <lineage>
        <taxon>Eukaryota</taxon>
        <taxon>Viridiplantae</taxon>
        <taxon>Streptophyta</taxon>
        <taxon>Embryophyta</taxon>
        <taxon>Tracheophyta</taxon>
        <taxon>Spermatophyta</taxon>
        <taxon>Magnoliopsida</taxon>
        <taxon>Liliopsida</taxon>
        <taxon>Poales</taxon>
        <taxon>Poaceae</taxon>
        <taxon>PACMAD clade</taxon>
        <taxon>Panicoideae</taxon>
        <taxon>Panicodae</taxon>
        <taxon>Paniceae</taxon>
        <taxon>Melinidinae</taxon>
        <taxon>Urochloa</taxon>
    </lineage>
</organism>
<proteinExistence type="predicted"/>
<reference evidence="2 3" key="2">
    <citation type="submission" date="2024-10" db="EMBL/GenBank/DDBJ databases">
        <authorList>
            <person name="Ryan C."/>
        </authorList>
    </citation>
    <scope>NUCLEOTIDE SEQUENCE [LARGE SCALE GENOMIC DNA]</scope>
</reference>
<name>A0ABC8YIM4_9POAL</name>
<feature type="region of interest" description="Disordered" evidence="1">
    <location>
        <begin position="1"/>
        <end position="31"/>
    </location>
</feature>
<dbReference type="AlphaFoldDB" id="A0ABC8YIM4"/>
<dbReference type="Proteomes" id="UP001497457">
    <property type="component" value="Chromosome 16b"/>
</dbReference>
<evidence type="ECO:0000313" key="2">
    <source>
        <dbReference type="EMBL" id="CAL4944144.1"/>
    </source>
</evidence>
<dbReference type="InterPro" id="IPR038765">
    <property type="entry name" value="Papain-like_cys_pep_sf"/>
</dbReference>